<keyword evidence="4" id="KW-1133">Transmembrane helix</keyword>
<dbReference type="InterPro" id="IPR010989">
    <property type="entry name" value="SNARE"/>
</dbReference>
<accession>A0A5A8CCP9</accession>
<evidence type="ECO:0000256" key="4">
    <source>
        <dbReference type="SAM" id="Phobius"/>
    </source>
</evidence>
<keyword evidence="3" id="KW-0175">Coiled coil</keyword>
<feature type="transmembrane region" description="Helical" evidence="4">
    <location>
        <begin position="261"/>
        <end position="283"/>
    </location>
</feature>
<dbReference type="GO" id="GO:0005886">
    <property type="term" value="C:plasma membrane"/>
    <property type="evidence" value="ECO:0007669"/>
    <property type="project" value="TreeGrafter"/>
</dbReference>
<dbReference type="Pfam" id="PF05739">
    <property type="entry name" value="SNARE"/>
    <property type="match status" value="1"/>
</dbReference>
<evidence type="ECO:0000313" key="13">
    <source>
        <dbReference type="Proteomes" id="UP000325113"/>
    </source>
</evidence>
<dbReference type="OMA" id="MIAILVW"/>
<evidence type="ECO:0000313" key="12">
    <source>
        <dbReference type="Proteomes" id="UP000324907"/>
    </source>
</evidence>
<dbReference type="GO" id="GO:0000149">
    <property type="term" value="F:SNARE binding"/>
    <property type="evidence" value="ECO:0007669"/>
    <property type="project" value="TreeGrafter"/>
</dbReference>
<gene>
    <name evidence="9" type="ORF">FNF27_01433</name>
    <name evidence="8" type="ORF">FNF28_00155</name>
    <name evidence="6" type="ORF">FNF29_07587</name>
    <name evidence="7" type="ORF">FNF31_06924</name>
</gene>
<dbReference type="EMBL" id="VLTL01000002">
    <property type="protein sequence ID" value="KAA0172152.1"/>
    <property type="molecule type" value="Genomic_DNA"/>
</dbReference>
<evidence type="ECO:0000313" key="6">
    <source>
        <dbReference type="EMBL" id="KAA0147097.1"/>
    </source>
</evidence>
<comment type="similarity">
    <text evidence="2">Belongs to the syntaxin family.</text>
</comment>
<feature type="coiled-coil region" evidence="3">
    <location>
        <begin position="188"/>
        <end position="218"/>
    </location>
</feature>
<evidence type="ECO:0000313" key="8">
    <source>
        <dbReference type="EMBL" id="KAA0172152.1"/>
    </source>
</evidence>
<name>A0A5A8CCP9_CAFRO</name>
<dbReference type="GO" id="GO:0006886">
    <property type="term" value="P:intracellular protein transport"/>
    <property type="evidence" value="ECO:0007669"/>
    <property type="project" value="TreeGrafter"/>
</dbReference>
<dbReference type="GO" id="GO:0012505">
    <property type="term" value="C:endomembrane system"/>
    <property type="evidence" value="ECO:0007669"/>
    <property type="project" value="TreeGrafter"/>
</dbReference>
<evidence type="ECO:0000259" key="5">
    <source>
        <dbReference type="PROSITE" id="PS50192"/>
    </source>
</evidence>
<dbReference type="GO" id="GO:0006906">
    <property type="term" value="P:vesicle fusion"/>
    <property type="evidence" value="ECO:0007669"/>
    <property type="project" value="TreeGrafter"/>
</dbReference>
<comment type="caution">
    <text evidence="7">The sequence shown here is derived from an EMBL/GenBank/DDBJ whole genome shotgun (WGS) entry which is preliminary data.</text>
</comment>
<protein>
    <recommendedName>
        <fullName evidence="5">t-SNARE coiled-coil homology domain-containing protein</fullName>
    </recommendedName>
</protein>
<dbReference type="EMBL" id="VLTO01000005">
    <property type="protein sequence ID" value="KAA0177103.1"/>
    <property type="molecule type" value="Genomic_DNA"/>
</dbReference>
<dbReference type="AlphaFoldDB" id="A0A5A8CCP9"/>
<evidence type="ECO:0000256" key="1">
    <source>
        <dbReference type="ARBA" id="ARBA00004211"/>
    </source>
</evidence>
<dbReference type="SMART" id="SM00397">
    <property type="entry name" value="t_SNARE"/>
    <property type="match status" value="1"/>
</dbReference>
<dbReference type="Proteomes" id="UP000323011">
    <property type="component" value="Unassembled WGS sequence"/>
</dbReference>
<dbReference type="SUPFAM" id="SSF47661">
    <property type="entry name" value="t-snare proteins"/>
    <property type="match status" value="1"/>
</dbReference>
<dbReference type="Proteomes" id="UP000322899">
    <property type="component" value="Unassembled WGS sequence"/>
</dbReference>
<dbReference type="Proteomes" id="UP000324907">
    <property type="component" value="Unassembled WGS sequence"/>
</dbReference>
<proteinExistence type="inferred from homology"/>
<keyword evidence="11" id="KW-1185">Reference proteome</keyword>
<dbReference type="Gene3D" id="1.20.5.110">
    <property type="match status" value="1"/>
</dbReference>
<dbReference type="GO" id="GO:0048278">
    <property type="term" value="P:vesicle docking"/>
    <property type="evidence" value="ECO:0007669"/>
    <property type="project" value="TreeGrafter"/>
</dbReference>
<evidence type="ECO:0000313" key="9">
    <source>
        <dbReference type="EMBL" id="KAA0177103.1"/>
    </source>
</evidence>
<keyword evidence="4" id="KW-0812">Transmembrane</keyword>
<dbReference type="InterPro" id="IPR045242">
    <property type="entry name" value="Syntaxin"/>
</dbReference>
<sequence>MASAGAAGGAASLELNSEQIKEFDTYCDRVGAQLDTTDRATKRMKELTRGLDISTERSDGAKLEAEAKRLVAESHKALRTAKGILSGMKTKAAAMESQGGASAITARVCLPRYKALLQRFIAATSASQQAKMAFKDVAVGRMVSQARMMKQFDHISSDEELRDEWERDPDLITKAITRTTHGSVRSAYVQAQEKSMEMKELLRDIEEVSKMAAEIAELVEARSETIQSIVGNVDMANDYVKQGERSLEKGLNSMRAARRRMCCFAIIAVVVLLIVSGVIGGVLGGA</sequence>
<dbReference type="OrthoDB" id="10255013at2759"/>
<organism evidence="7 13">
    <name type="scientific">Cafeteria roenbergensis</name>
    <name type="common">Marine flagellate</name>
    <dbReference type="NCBI Taxonomy" id="33653"/>
    <lineage>
        <taxon>Eukaryota</taxon>
        <taxon>Sar</taxon>
        <taxon>Stramenopiles</taxon>
        <taxon>Bigyra</taxon>
        <taxon>Opalozoa</taxon>
        <taxon>Bicosoecida</taxon>
        <taxon>Cafeteriaceae</taxon>
        <taxon>Cafeteria</taxon>
    </lineage>
</organism>
<evidence type="ECO:0000256" key="2">
    <source>
        <dbReference type="ARBA" id="ARBA00009063"/>
    </source>
</evidence>
<dbReference type="PANTHER" id="PTHR19957">
    <property type="entry name" value="SYNTAXIN"/>
    <property type="match status" value="1"/>
</dbReference>
<reference evidence="10 11" key="1">
    <citation type="submission" date="2019-07" db="EMBL/GenBank/DDBJ databases">
        <title>Genomes of Cafeteria roenbergensis.</title>
        <authorList>
            <person name="Fischer M.G."/>
            <person name="Hackl T."/>
            <person name="Roman M."/>
        </authorList>
    </citation>
    <scope>NUCLEOTIDE SEQUENCE [LARGE SCALE GENOMIC DNA]</scope>
    <source>
        <strain evidence="6 11">BVI</strain>
        <strain evidence="7 13">Cflag</strain>
        <strain evidence="9 10">E4-10P</strain>
        <strain evidence="8 12">RCC970-E3</strain>
    </source>
</reference>
<dbReference type="Proteomes" id="UP000325113">
    <property type="component" value="Unassembled WGS sequence"/>
</dbReference>
<dbReference type="GO" id="GO:0005484">
    <property type="term" value="F:SNAP receptor activity"/>
    <property type="evidence" value="ECO:0007669"/>
    <property type="project" value="TreeGrafter"/>
</dbReference>
<evidence type="ECO:0000313" key="10">
    <source>
        <dbReference type="Proteomes" id="UP000322899"/>
    </source>
</evidence>
<keyword evidence="4" id="KW-0472">Membrane</keyword>
<evidence type="ECO:0000313" key="7">
    <source>
        <dbReference type="EMBL" id="KAA0150923.1"/>
    </source>
</evidence>
<dbReference type="PROSITE" id="PS50192">
    <property type="entry name" value="T_SNARE"/>
    <property type="match status" value="1"/>
</dbReference>
<feature type="domain" description="T-SNARE coiled-coil homology" evidence="5">
    <location>
        <begin position="188"/>
        <end position="250"/>
    </location>
</feature>
<dbReference type="GO" id="GO:0031201">
    <property type="term" value="C:SNARE complex"/>
    <property type="evidence" value="ECO:0007669"/>
    <property type="project" value="TreeGrafter"/>
</dbReference>
<dbReference type="PANTHER" id="PTHR19957:SF307">
    <property type="entry name" value="PROTEIN SSO1-RELATED"/>
    <property type="match status" value="1"/>
</dbReference>
<dbReference type="GO" id="GO:0006887">
    <property type="term" value="P:exocytosis"/>
    <property type="evidence" value="ECO:0007669"/>
    <property type="project" value="TreeGrafter"/>
</dbReference>
<evidence type="ECO:0000313" key="11">
    <source>
        <dbReference type="Proteomes" id="UP000323011"/>
    </source>
</evidence>
<dbReference type="InterPro" id="IPR000727">
    <property type="entry name" value="T_SNARE_dom"/>
</dbReference>
<dbReference type="EMBL" id="VLTM01000119">
    <property type="protein sequence ID" value="KAA0150923.1"/>
    <property type="molecule type" value="Genomic_DNA"/>
</dbReference>
<comment type="subcellular location">
    <subcellularLocation>
        <location evidence="1">Membrane</location>
        <topology evidence="1">Single-pass type IV membrane protein</topology>
    </subcellularLocation>
</comment>
<evidence type="ECO:0000256" key="3">
    <source>
        <dbReference type="SAM" id="Coils"/>
    </source>
</evidence>
<dbReference type="EMBL" id="VLTN01000072">
    <property type="protein sequence ID" value="KAA0147097.1"/>
    <property type="molecule type" value="Genomic_DNA"/>
</dbReference>